<evidence type="ECO:0000256" key="12">
    <source>
        <dbReference type="ARBA" id="ARBA00023224"/>
    </source>
</evidence>
<evidence type="ECO:0000313" key="17">
    <source>
        <dbReference type="Proteomes" id="UP000886611"/>
    </source>
</evidence>
<evidence type="ECO:0000256" key="13">
    <source>
        <dbReference type="RuleBase" id="RU000688"/>
    </source>
</evidence>
<keyword evidence="9" id="KW-1015">Disulfide bond</keyword>
<evidence type="ECO:0000256" key="5">
    <source>
        <dbReference type="ARBA" id="ARBA00022725"/>
    </source>
</evidence>
<dbReference type="InterPro" id="IPR000276">
    <property type="entry name" value="GPCR_Rhodpsn"/>
</dbReference>
<dbReference type="InterPro" id="IPR017452">
    <property type="entry name" value="GPCR_Rhodpsn_7TM"/>
</dbReference>
<evidence type="ECO:0000256" key="4">
    <source>
        <dbReference type="ARBA" id="ARBA00022692"/>
    </source>
</evidence>
<dbReference type="PANTHER" id="PTHR24242">
    <property type="entry name" value="G-PROTEIN COUPLED RECEPTOR"/>
    <property type="match status" value="1"/>
</dbReference>
<keyword evidence="12 13" id="KW-0807">Transducer</keyword>
<dbReference type="AlphaFoldDB" id="A0A8X8BJT0"/>
<dbReference type="GO" id="GO:0004984">
    <property type="term" value="F:olfactory receptor activity"/>
    <property type="evidence" value="ECO:0007669"/>
    <property type="project" value="InterPro"/>
</dbReference>
<evidence type="ECO:0000256" key="6">
    <source>
        <dbReference type="ARBA" id="ARBA00022989"/>
    </source>
</evidence>
<evidence type="ECO:0000256" key="1">
    <source>
        <dbReference type="ARBA" id="ARBA00004651"/>
    </source>
</evidence>
<evidence type="ECO:0000256" key="10">
    <source>
        <dbReference type="ARBA" id="ARBA00023170"/>
    </source>
</evidence>
<keyword evidence="4 13" id="KW-0812">Transmembrane</keyword>
<evidence type="ECO:0000256" key="7">
    <source>
        <dbReference type="ARBA" id="ARBA00023040"/>
    </source>
</evidence>
<gene>
    <name evidence="16" type="primary">Olfr6</name>
    <name evidence="16" type="ORF">GTO96_0012698</name>
</gene>
<dbReference type="FunFam" id="1.20.1070.10:FF:000024">
    <property type="entry name" value="Olfactory receptor"/>
    <property type="match status" value="2"/>
</dbReference>
<dbReference type="PRINTS" id="PR00237">
    <property type="entry name" value="GPCRRHODOPSN"/>
</dbReference>
<keyword evidence="17" id="KW-1185">Reference proteome</keyword>
<dbReference type="Gene3D" id="1.20.1070.10">
    <property type="entry name" value="Rhodopsin 7-helix transmembrane proteins"/>
    <property type="match status" value="2"/>
</dbReference>
<proteinExistence type="inferred from homology"/>
<keyword evidence="6 14" id="KW-1133">Transmembrane helix</keyword>
<feature type="transmembrane region" description="Helical" evidence="14">
    <location>
        <begin position="464"/>
        <end position="487"/>
    </location>
</feature>
<evidence type="ECO:0000256" key="14">
    <source>
        <dbReference type="SAM" id="Phobius"/>
    </source>
</evidence>
<evidence type="ECO:0000256" key="3">
    <source>
        <dbReference type="ARBA" id="ARBA00022606"/>
    </source>
</evidence>
<dbReference type="EMBL" id="JAATIS010008602">
    <property type="protein sequence ID" value="KAG2456987.1"/>
    <property type="molecule type" value="Genomic_DNA"/>
</dbReference>
<dbReference type="InterPro" id="IPR000725">
    <property type="entry name" value="Olfact_rcpt"/>
</dbReference>
<feature type="transmembrane region" description="Helical" evidence="14">
    <location>
        <begin position="382"/>
        <end position="402"/>
    </location>
</feature>
<keyword evidence="8 14" id="KW-0472">Membrane</keyword>
<dbReference type="SUPFAM" id="SSF81321">
    <property type="entry name" value="Family A G protein-coupled receptor-like"/>
    <property type="match status" value="2"/>
</dbReference>
<feature type="domain" description="G-protein coupled receptors family 1 profile" evidence="15">
    <location>
        <begin position="364"/>
        <end position="614"/>
    </location>
</feature>
<comment type="similarity">
    <text evidence="13">Belongs to the G-protein coupled receptor 1 family.</text>
</comment>
<dbReference type="InterPro" id="IPR050939">
    <property type="entry name" value="Olfactory_GPCR1"/>
</dbReference>
<feature type="transmembrane region" description="Helical" evidence="14">
    <location>
        <begin position="241"/>
        <end position="265"/>
    </location>
</feature>
<feature type="transmembrane region" description="Helical" evidence="14">
    <location>
        <begin position="596"/>
        <end position="616"/>
    </location>
</feature>
<keyword evidence="7 13" id="KW-0297">G-protein coupled receptor</keyword>
<feature type="transmembrane region" description="Helical" evidence="14">
    <location>
        <begin position="560"/>
        <end position="584"/>
    </location>
</feature>
<dbReference type="CDD" id="cd13954">
    <property type="entry name" value="7tmA_OR"/>
    <property type="match status" value="2"/>
</dbReference>
<feature type="transmembrane region" description="Helical" evidence="14">
    <location>
        <begin position="348"/>
        <end position="370"/>
    </location>
</feature>
<evidence type="ECO:0000256" key="8">
    <source>
        <dbReference type="ARBA" id="ARBA00023136"/>
    </source>
</evidence>
<evidence type="ECO:0000313" key="16">
    <source>
        <dbReference type="EMBL" id="KAG2456987.1"/>
    </source>
</evidence>
<feature type="transmembrane region" description="Helical" evidence="14">
    <location>
        <begin position="515"/>
        <end position="539"/>
    </location>
</feature>
<dbReference type="Proteomes" id="UP000886611">
    <property type="component" value="Unassembled WGS sequence"/>
</dbReference>
<sequence length="637" mass="71660">MVETNQTSTSVTEFIIVGFPGLQDQESKMILSGVVMTLYLLILVGNLLMIFIFFADESIHSPMYILICSLAFLDIIVVTVTIPKMVAAFMFDFKTISYNNCFTQLLFHHGMIMTESFLLGLMAYDRFVAICRPLHYPNIMTNLGVVRKIISCWVGGFICPSIPLSLALRLPYCGPNKIVHCFCDHVSVIRLACAETVINNYVALTITLSTLFFPLFFILLSYIRIVRSVLKIAKSEECVKAFSTCITHIFVISVFFLTAASVYISYRIPGTSTDMRIMAALIQNIIPPLMNPIIYCLRTKEIRESFLKTLRKNKILSVFLIIIMANMSAVQQFILVGFPGFQDRESRLIYSIFFLIAYLLICLWNLTIIATFTLDENLHKPMYVLICNLAILDITFSSITVPKLLAVFMFDFNMISYAACFIQMFFYLALATSESLLLMLMAYDRFVAICNPLLYPTIITNKAILKQITLCWVGGLLIPILPLILALRLSFCGPNKVVHCFCDHSSVLRLACADILINSYVALTIALSVLLIPLAYIVFSYTRIIASVVKIASSEGRLKAFSTCGTHLLVICIFILTAAGVYISYRIPGTSEDIRIMAAVLQNVIPPLMNPVIYCLRTKEIRDSFVKTVKRGKLLSH</sequence>
<keyword evidence="3" id="KW-0716">Sensory transduction</keyword>
<accession>A0A8X8BJT0</accession>
<keyword evidence="5" id="KW-0552">Olfaction</keyword>
<feature type="transmembrane region" description="Helical" evidence="14">
    <location>
        <begin position="414"/>
        <end position="443"/>
    </location>
</feature>
<feature type="non-terminal residue" evidence="16">
    <location>
        <position position="637"/>
    </location>
</feature>
<feature type="transmembrane region" description="Helical" evidence="14">
    <location>
        <begin position="145"/>
        <end position="168"/>
    </location>
</feature>
<name>A0A8X8BJT0_POLSE</name>
<feature type="transmembrane region" description="Helical" evidence="14">
    <location>
        <begin position="318"/>
        <end position="342"/>
    </location>
</feature>
<dbReference type="Pfam" id="PF13853">
    <property type="entry name" value="7tm_4"/>
    <property type="match status" value="2"/>
</dbReference>
<keyword evidence="11" id="KW-0325">Glycoprotein</keyword>
<evidence type="ECO:0000259" key="15">
    <source>
        <dbReference type="PROSITE" id="PS50262"/>
    </source>
</evidence>
<feature type="transmembrane region" description="Helical" evidence="14">
    <location>
        <begin position="64"/>
        <end position="86"/>
    </location>
</feature>
<evidence type="ECO:0000256" key="11">
    <source>
        <dbReference type="ARBA" id="ARBA00023180"/>
    </source>
</evidence>
<comment type="caution">
    <text evidence="16">The sequence shown here is derived from an EMBL/GenBank/DDBJ whole genome shotgun (WGS) entry which is preliminary data.</text>
</comment>
<feature type="domain" description="G-protein coupled receptors family 1 profile" evidence="15">
    <location>
        <begin position="45"/>
        <end position="295"/>
    </location>
</feature>
<feature type="transmembrane region" description="Helical" evidence="14">
    <location>
        <begin position="106"/>
        <end position="124"/>
    </location>
</feature>
<feature type="transmembrane region" description="Helical" evidence="14">
    <location>
        <begin position="201"/>
        <end position="220"/>
    </location>
</feature>
<dbReference type="PROSITE" id="PS50262">
    <property type="entry name" value="G_PROTEIN_RECEP_F1_2"/>
    <property type="match status" value="2"/>
</dbReference>
<dbReference type="PANTHER" id="PTHR24242:SF359">
    <property type="entry name" value="ODORANT RECEPTOR-RELATED"/>
    <property type="match status" value="1"/>
</dbReference>
<keyword evidence="2" id="KW-1003">Cell membrane</keyword>
<dbReference type="PROSITE" id="PS00237">
    <property type="entry name" value="G_PROTEIN_RECEP_F1_1"/>
    <property type="match status" value="2"/>
</dbReference>
<dbReference type="SMART" id="SM01381">
    <property type="entry name" value="7TM_GPCR_Srsx"/>
    <property type="match status" value="1"/>
</dbReference>
<protein>
    <submittedName>
        <fullName evidence="16">OLF6 protein</fullName>
    </submittedName>
</protein>
<reference evidence="16 17" key="1">
    <citation type="journal article" date="2021" name="Cell">
        <title>Tracing the genetic footprints of vertebrate landing in non-teleost ray-finned fishes.</title>
        <authorList>
            <person name="Bi X."/>
            <person name="Wang K."/>
            <person name="Yang L."/>
            <person name="Pan H."/>
            <person name="Jiang H."/>
            <person name="Wei Q."/>
            <person name="Fang M."/>
            <person name="Yu H."/>
            <person name="Zhu C."/>
            <person name="Cai Y."/>
            <person name="He Y."/>
            <person name="Gan X."/>
            <person name="Zeng H."/>
            <person name="Yu D."/>
            <person name="Zhu Y."/>
            <person name="Jiang H."/>
            <person name="Qiu Q."/>
            <person name="Yang H."/>
            <person name="Zhang Y.E."/>
            <person name="Wang W."/>
            <person name="Zhu M."/>
            <person name="He S."/>
            <person name="Zhang G."/>
        </authorList>
    </citation>
    <scope>NUCLEOTIDE SEQUENCE [LARGE SCALE GENOMIC DNA]</scope>
    <source>
        <strain evidence="16">Bchr_013</strain>
    </source>
</reference>
<dbReference type="PRINTS" id="PR00245">
    <property type="entry name" value="OLFACTORYR"/>
</dbReference>
<dbReference type="GO" id="GO:0004930">
    <property type="term" value="F:G protein-coupled receptor activity"/>
    <property type="evidence" value="ECO:0007669"/>
    <property type="project" value="UniProtKB-KW"/>
</dbReference>
<organism evidence="16 17">
    <name type="scientific">Polypterus senegalus</name>
    <name type="common">Senegal bichir</name>
    <dbReference type="NCBI Taxonomy" id="55291"/>
    <lineage>
        <taxon>Eukaryota</taxon>
        <taxon>Metazoa</taxon>
        <taxon>Chordata</taxon>
        <taxon>Craniata</taxon>
        <taxon>Vertebrata</taxon>
        <taxon>Euteleostomi</taxon>
        <taxon>Actinopterygii</taxon>
        <taxon>Polypteriformes</taxon>
        <taxon>Polypteridae</taxon>
        <taxon>Polypterus</taxon>
    </lineage>
</organism>
<feature type="non-terminal residue" evidence="16">
    <location>
        <position position="1"/>
    </location>
</feature>
<evidence type="ECO:0000256" key="9">
    <source>
        <dbReference type="ARBA" id="ARBA00023157"/>
    </source>
</evidence>
<keyword evidence="10 13" id="KW-0675">Receptor</keyword>
<feature type="transmembrane region" description="Helical" evidence="14">
    <location>
        <begin position="29"/>
        <end position="52"/>
    </location>
</feature>
<dbReference type="GO" id="GO:0005886">
    <property type="term" value="C:plasma membrane"/>
    <property type="evidence" value="ECO:0007669"/>
    <property type="project" value="UniProtKB-SubCell"/>
</dbReference>
<feature type="transmembrane region" description="Helical" evidence="14">
    <location>
        <begin position="277"/>
        <end position="297"/>
    </location>
</feature>
<comment type="subcellular location">
    <subcellularLocation>
        <location evidence="1">Cell membrane</location>
        <topology evidence="1">Multi-pass membrane protein</topology>
    </subcellularLocation>
</comment>
<evidence type="ECO:0000256" key="2">
    <source>
        <dbReference type="ARBA" id="ARBA00022475"/>
    </source>
</evidence>